<name>A0A1Y0D635_9GAMM</name>
<evidence type="ECO:0000256" key="4">
    <source>
        <dbReference type="ARBA" id="ARBA00022723"/>
    </source>
</evidence>
<comment type="catalytic activity">
    <reaction evidence="7">
        <text>adenosine + H2O + H(+) = inosine + NH4(+)</text>
        <dbReference type="Rhea" id="RHEA:24408"/>
        <dbReference type="ChEBI" id="CHEBI:15377"/>
        <dbReference type="ChEBI" id="CHEBI:15378"/>
        <dbReference type="ChEBI" id="CHEBI:16335"/>
        <dbReference type="ChEBI" id="CHEBI:17596"/>
        <dbReference type="ChEBI" id="CHEBI:28938"/>
        <dbReference type="EC" id="3.5.4.4"/>
    </reaction>
    <physiologicalReaction direction="left-to-right" evidence="7">
        <dbReference type="Rhea" id="RHEA:24409"/>
    </physiologicalReaction>
</comment>
<dbReference type="SUPFAM" id="SSF64438">
    <property type="entry name" value="CNF1/YfiH-like putative cysteine hydrolases"/>
    <property type="match status" value="1"/>
</dbReference>
<dbReference type="NCBIfam" id="TIGR00726">
    <property type="entry name" value="peptidoglycan editing factor PgeF"/>
    <property type="match status" value="1"/>
</dbReference>
<dbReference type="InterPro" id="IPR011324">
    <property type="entry name" value="Cytotoxic_necrot_fac-like_cat"/>
</dbReference>
<evidence type="ECO:0000256" key="10">
    <source>
        <dbReference type="RuleBase" id="RU361274"/>
    </source>
</evidence>
<evidence type="ECO:0000256" key="11">
    <source>
        <dbReference type="SAM" id="MobiDB-lite"/>
    </source>
</evidence>
<dbReference type="EMBL" id="CP021377">
    <property type="protein sequence ID" value="ART82999.1"/>
    <property type="molecule type" value="Genomic_DNA"/>
</dbReference>
<keyword evidence="5" id="KW-0378">Hydrolase</keyword>
<comment type="catalytic activity">
    <reaction evidence="8">
        <text>adenosine + phosphate = alpha-D-ribose 1-phosphate + adenine</text>
        <dbReference type="Rhea" id="RHEA:27642"/>
        <dbReference type="ChEBI" id="CHEBI:16335"/>
        <dbReference type="ChEBI" id="CHEBI:16708"/>
        <dbReference type="ChEBI" id="CHEBI:43474"/>
        <dbReference type="ChEBI" id="CHEBI:57720"/>
        <dbReference type="EC" id="2.4.2.1"/>
    </reaction>
    <physiologicalReaction direction="left-to-right" evidence="8">
        <dbReference type="Rhea" id="RHEA:27643"/>
    </physiologicalReaction>
</comment>
<evidence type="ECO:0000256" key="2">
    <source>
        <dbReference type="ARBA" id="ARBA00007353"/>
    </source>
</evidence>
<evidence type="ECO:0000313" key="13">
    <source>
        <dbReference type="Proteomes" id="UP000243937"/>
    </source>
</evidence>
<dbReference type="InterPro" id="IPR003730">
    <property type="entry name" value="Cu_polyphenol_OxRdtase"/>
</dbReference>
<evidence type="ECO:0000313" key="12">
    <source>
        <dbReference type="EMBL" id="ART82999.1"/>
    </source>
</evidence>
<accession>A0A1Y0D635</accession>
<dbReference type="Proteomes" id="UP000243937">
    <property type="component" value="Chromosome"/>
</dbReference>
<dbReference type="OrthoDB" id="4279at2"/>
<evidence type="ECO:0000256" key="1">
    <source>
        <dbReference type="ARBA" id="ARBA00000553"/>
    </source>
</evidence>
<dbReference type="PANTHER" id="PTHR30616">
    <property type="entry name" value="UNCHARACTERIZED PROTEIN YFIH"/>
    <property type="match status" value="1"/>
</dbReference>
<feature type="region of interest" description="Disordered" evidence="11">
    <location>
        <begin position="1"/>
        <end position="27"/>
    </location>
</feature>
<dbReference type="CDD" id="cd16833">
    <property type="entry name" value="YfiH"/>
    <property type="match status" value="1"/>
</dbReference>
<dbReference type="PANTHER" id="PTHR30616:SF2">
    <property type="entry name" value="PURINE NUCLEOSIDE PHOSPHORYLASE LACC1"/>
    <property type="match status" value="1"/>
</dbReference>
<evidence type="ECO:0000256" key="8">
    <source>
        <dbReference type="ARBA" id="ARBA00048968"/>
    </source>
</evidence>
<evidence type="ECO:0000256" key="3">
    <source>
        <dbReference type="ARBA" id="ARBA00022679"/>
    </source>
</evidence>
<reference evidence="12 13" key="1">
    <citation type="journal article" date="2014" name="Int. J. Syst. Evol. Microbiol.">
        <title>Oceanisphaera profunda sp. nov., a marine bacterium isolated from deep-sea sediment, and emended description of the genus Oceanisphaera.</title>
        <authorList>
            <person name="Xu Z."/>
            <person name="Zhang X.Y."/>
            <person name="Su H.N."/>
            <person name="Yu Z.C."/>
            <person name="Liu C."/>
            <person name="Li H."/>
            <person name="Chen X.L."/>
            <person name="Song X.Y."/>
            <person name="Xie B.B."/>
            <person name="Qin Q.L."/>
            <person name="Zhou B.C."/>
            <person name="Shi M."/>
            <person name="Huang Y."/>
            <person name="Zhang Y.Z."/>
        </authorList>
    </citation>
    <scope>NUCLEOTIDE SEQUENCE [LARGE SCALE GENOMIC DNA]</scope>
    <source>
        <strain evidence="12 13">SM1222</strain>
    </source>
</reference>
<proteinExistence type="inferred from homology"/>
<evidence type="ECO:0000256" key="7">
    <source>
        <dbReference type="ARBA" id="ARBA00047989"/>
    </source>
</evidence>
<sequence length="252" mass="26602">MNVIQPHWPAPDNVRSAQTTRSGGVSAPPYTSLNLGTHVGDSLADVQRNRAQLATHLDLSNTPVWLEQVHGTGVVTLPLPLNATATPVADAVLSRTPGQVCAIMTADCLPVLFCDTAGTVVAAAHAGWRGLANGVLEATLQAMNVDPANVQAWLGPAIGPSAFEVGGEVRAAFIAHSPLAAAAFVAHGDKESDISSDKWLADIYQLARLRLAAAGVTQCYGGDYCTYTDSERFFSYRREPKTGRQASLIWLG</sequence>
<feature type="compositionally biased region" description="Polar residues" evidence="11">
    <location>
        <begin position="15"/>
        <end position="27"/>
    </location>
</feature>
<comment type="similarity">
    <text evidence="2 10">Belongs to the purine nucleoside phosphorylase YfiH/LACC1 family.</text>
</comment>
<protein>
    <recommendedName>
        <fullName evidence="10">Purine nucleoside phosphorylase</fullName>
    </recommendedName>
</protein>
<comment type="catalytic activity">
    <reaction evidence="9">
        <text>S-methyl-5'-thioadenosine + phosphate = 5-(methylsulfanyl)-alpha-D-ribose 1-phosphate + adenine</text>
        <dbReference type="Rhea" id="RHEA:11852"/>
        <dbReference type="ChEBI" id="CHEBI:16708"/>
        <dbReference type="ChEBI" id="CHEBI:17509"/>
        <dbReference type="ChEBI" id="CHEBI:43474"/>
        <dbReference type="ChEBI" id="CHEBI:58533"/>
        <dbReference type="EC" id="2.4.2.28"/>
    </reaction>
    <physiologicalReaction direction="left-to-right" evidence="9">
        <dbReference type="Rhea" id="RHEA:11853"/>
    </physiologicalReaction>
</comment>
<evidence type="ECO:0000256" key="5">
    <source>
        <dbReference type="ARBA" id="ARBA00022801"/>
    </source>
</evidence>
<keyword evidence="4" id="KW-0479">Metal-binding</keyword>
<dbReference type="GO" id="GO:0017061">
    <property type="term" value="F:S-methyl-5-thioadenosine phosphorylase activity"/>
    <property type="evidence" value="ECO:0007669"/>
    <property type="project" value="UniProtKB-EC"/>
</dbReference>
<keyword evidence="13" id="KW-1185">Reference proteome</keyword>
<dbReference type="GO" id="GO:0005507">
    <property type="term" value="F:copper ion binding"/>
    <property type="evidence" value="ECO:0007669"/>
    <property type="project" value="TreeGrafter"/>
</dbReference>
<dbReference type="RefSeq" id="WP_087037069.1">
    <property type="nucleotide sequence ID" value="NZ_CP021377.1"/>
</dbReference>
<dbReference type="Gene3D" id="3.60.140.10">
    <property type="entry name" value="CNF1/YfiH-like putative cysteine hydrolases"/>
    <property type="match status" value="1"/>
</dbReference>
<evidence type="ECO:0000256" key="9">
    <source>
        <dbReference type="ARBA" id="ARBA00049893"/>
    </source>
</evidence>
<organism evidence="12 13">
    <name type="scientific">Oceanisphaera profunda</name>
    <dbReference type="NCBI Taxonomy" id="1416627"/>
    <lineage>
        <taxon>Bacteria</taxon>
        <taxon>Pseudomonadati</taxon>
        <taxon>Pseudomonadota</taxon>
        <taxon>Gammaproteobacteria</taxon>
        <taxon>Aeromonadales</taxon>
        <taxon>Aeromonadaceae</taxon>
        <taxon>Oceanisphaera</taxon>
    </lineage>
</organism>
<keyword evidence="3" id="KW-0808">Transferase</keyword>
<dbReference type="AlphaFoldDB" id="A0A1Y0D635"/>
<dbReference type="KEGG" id="opf:CBP31_10460"/>
<keyword evidence="6" id="KW-0862">Zinc</keyword>
<dbReference type="InterPro" id="IPR038371">
    <property type="entry name" value="Cu_polyphenol_OxRdtase_sf"/>
</dbReference>
<dbReference type="Pfam" id="PF02578">
    <property type="entry name" value="Cu-oxidase_4"/>
    <property type="match status" value="1"/>
</dbReference>
<dbReference type="GO" id="GO:0016787">
    <property type="term" value="F:hydrolase activity"/>
    <property type="evidence" value="ECO:0007669"/>
    <property type="project" value="UniProtKB-KW"/>
</dbReference>
<evidence type="ECO:0000256" key="6">
    <source>
        <dbReference type="ARBA" id="ARBA00022833"/>
    </source>
</evidence>
<comment type="catalytic activity">
    <reaction evidence="1">
        <text>inosine + phosphate = alpha-D-ribose 1-phosphate + hypoxanthine</text>
        <dbReference type="Rhea" id="RHEA:27646"/>
        <dbReference type="ChEBI" id="CHEBI:17368"/>
        <dbReference type="ChEBI" id="CHEBI:17596"/>
        <dbReference type="ChEBI" id="CHEBI:43474"/>
        <dbReference type="ChEBI" id="CHEBI:57720"/>
        <dbReference type="EC" id="2.4.2.1"/>
    </reaction>
    <physiologicalReaction direction="left-to-right" evidence="1">
        <dbReference type="Rhea" id="RHEA:27647"/>
    </physiologicalReaction>
</comment>
<gene>
    <name evidence="12" type="ORF">CBP31_10460</name>
</gene>